<sequence>MPRTKPSAPQRLSDERREEINSDGVEETSSGLFSALRSLISSVAEFRPTKVKKVKERRDSNRIEDENLKEILLDCDFYITLQKDLGCSDKEVAYLLGNLELRLLAQEDTIEFPEYNECWLYVSKLPGRSMLYFEDRGDINSENSGSQKISVKYYQIDGLLDHTLCSGLHQGKTFSLIVEELPPPIDGIISISVKVYLRLNPKDTKGLHPSDGNRTVNKGIQAVMGYFFNIFPPDALHLRKGGKSTLQKDIEDLYSSVKASHLEKSKMKVEEAVFHESLLPVLRPYQISAVHWMLEREHFQPSPTSER</sequence>
<evidence type="ECO:0000313" key="3">
    <source>
        <dbReference type="Proteomes" id="UP000792457"/>
    </source>
</evidence>
<organism evidence="2 3">
    <name type="scientific">Ladona fulva</name>
    <name type="common">Scarce chaser dragonfly</name>
    <name type="synonym">Libellula fulva</name>
    <dbReference type="NCBI Taxonomy" id="123851"/>
    <lineage>
        <taxon>Eukaryota</taxon>
        <taxon>Metazoa</taxon>
        <taxon>Ecdysozoa</taxon>
        <taxon>Arthropoda</taxon>
        <taxon>Hexapoda</taxon>
        <taxon>Insecta</taxon>
        <taxon>Pterygota</taxon>
        <taxon>Palaeoptera</taxon>
        <taxon>Odonata</taxon>
        <taxon>Epiprocta</taxon>
        <taxon>Anisoptera</taxon>
        <taxon>Libelluloidea</taxon>
        <taxon>Libellulidae</taxon>
        <taxon>Ladona</taxon>
    </lineage>
</organism>
<evidence type="ECO:0000256" key="1">
    <source>
        <dbReference type="SAM" id="MobiDB-lite"/>
    </source>
</evidence>
<name>A0A8K0K0A8_LADFU</name>
<reference evidence="2" key="2">
    <citation type="submission" date="2017-10" db="EMBL/GenBank/DDBJ databases">
        <title>Ladona fulva Genome sequencing and assembly.</title>
        <authorList>
            <person name="Murali S."/>
            <person name="Richards S."/>
            <person name="Bandaranaike D."/>
            <person name="Bellair M."/>
            <person name="Blankenburg K."/>
            <person name="Chao H."/>
            <person name="Dinh H."/>
            <person name="Doddapaneni H."/>
            <person name="Dugan-Rocha S."/>
            <person name="Elkadiri S."/>
            <person name="Gnanaolivu R."/>
            <person name="Hernandez B."/>
            <person name="Skinner E."/>
            <person name="Javaid M."/>
            <person name="Lee S."/>
            <person name="Li M."/>
            <person name="Ming W."/>
            <person name="Munidasa M."/>
            <person name="Muniz J."/>
            <person name="Nguyen L."/>
            <person name="Hughes D."/>
            <person name="Osuji N."/>
            <person name="Pu L.-L."/>
            <person name="Puazo M."/>
            <person name="Qu C."/>
            <person name="Quiroz J."/>
            <person name="Raj R."/>
            <person name="Weissenberger G."/>
            <person name="Xin Y."/>
            <person name="Zou X."/>
            <person name="Han Y."/>
            <person name="Worley K."/>
            <person name="Muzny D."/>
            <person name="Gibbs R."/>
        </authorList>
    </citation>
    <scope>NUCLEOTIDE SEQUENCE</scope>
    <source>
        <strain evidence="2">Sampled in the wild</strain>
    </source>
</reference>
<comment type="caution">
    <text evidence="2">The sequence shown here is derived from an EMBL/GenBank/DDBJ whole genome shotgun (WGS) entry which is preliminary data.</text>
</comment>
<reference evidence="2" key="1">
    <citation type="submission" date="2013-04" db="EMBL/GenBank/DDBJ databases">
        <authorList>
            <person name="Qu J."/>
            <person name="Murali S.C."/>
            <person name="Bandaranaike D."/>
            <person name="Bellair M."/>
            <person name="Blankenburg K."/>
            <person name="Chao H."/>
            <person name="Dinh H."/>
            <person name="Doddapaneni H."/>
            <person name="Downs B."/>
            <person name="Dugan-Rocha S."/>
            <person name="Elkadiri S."/>
            <person name="Gnanaolivu R.D."/>
            <person name="Hernandez B."/>
            <person name="Javaid M."/>
            <person name="Jayaseelan J.C."/>
            <person name="Lee S."/>
            <person name="Li M."/>
            <person name="Ming W."/>
            <person name="Munidasa M."/>
            <person name="Muniz J."/>
            <person name="Nguyen L."/>
            <person name="Ongeri F."/>
            <person name="Osuji N."/>
            <person name="Pu L.-L."/>
            <person name="Puazo M."/>
            <person name="Qu C."/>
            <person name="Quiroz J."/>
            <person name="Raj R."/>
            <person name="Weissenberger G."/>
            <person name="Xin Y."/>
            <person name="Zou X."/>
            <person name="Han Y."/>
            <person name="Richards S."/>
            <person name="Worley K."/>
            <person name="Muzny D."/>
            <person name="Gibbs R."/>
        </authorList>
    </citation>
    <scope>NUCLEOTIDE SEQUENCE</scope>
    <source>
        <strain evidence="2">Sampled in the wild</strain>
    </source>
</reference>
<keyword evidence="3" id="KW-1185">Reference proteome</keyword>
<feature type="region of interest" description="Disordered" evidence="1">
    <location>
        <begin position="1"/>
        <end position="29"/>
    </location>
</feature>
<gene>
    <name evidence="2" type="ORF">J437_LFUL006026</name>
</gene>
<dbReference type="AlphaFoldDB" id="A0A8K0K0A8"/>
<protein>
    <submittedName>
        <fullName evidence="2">Uncharacterized protein</fullName>
    </submittedName>
</protein>
<evidence type="ECO:0000313" key="2">
    <source>
        <dbReference type="EMBL" id="KAG8225015.1"/>
    </source>
</evidence>
<feature type="non-terminal residue" evidence="2">
    <location>
        <position position="307"/>
    </location>
</feature>
<dbReference type="Proteomes" id="UP000792457">
    <property type="component" value="Unassembled WGS sequence"/>
</dbReference>
<accession>A0A8K0K0A8</accession>
<proteinExistence type="predicted"/>
<dbReference type="EMBL" id="KZ308221">
    <property type="protein sequence ID" value="KAG8225015.1"/>
    <property type="molecule type" value="Genomic_DNA"/>
</dbReference>